<comment type="caution">
    <text evidence="2">The sequence shown here is derived from an EMBL/GenBank/DDBJ whole genome shotgun (WGS) entry which is preliminary data.</text>
</comment>
<protein>
    <recommendedName>
        <fullName evidence="1">Xylose isomerase-like TIM barrel domain-containing protein</fullName>
    </recommendedName>
</protein>
<proteinExistence type="predicted"/>
<dbReference type="InterPro" id="IPR050312">
    <property type="entry name" value="IolE/XylAMocC-like"/>
</dbReference>
<organism evidence="2 3">
    <name type="scientific">Sphingobium quisquiliarum P25</name>
    <dbReference type="NCBI Taxonomy" id="1329909"/>
    <lineage>
        <taxon>Bacteria</taxon>
        <taxon>Pseudomonadati</taxon>
        <taxon>Pseudomonadota</taxon>
        <taxon>Alphaproteobacteria</taxon>
        <taxon>Sphingomonadales</taxon>
        <taxon>Sphingomonadaceae</taxon>
        <taxon>Sphingobium</taxon>
    </lineage>
</organism>
<dbReference type="PATRIC" id="fig|1329909.3.peg.185"/>
<sequence length="261" mass="28140">MRQLCLDHLTLSDLTALELIDVASETGCSSVSLFVKPLPLGPYRDLIHDGAARRDVVQALRRSGLRTGIVEPFMLQEDTDWAELERTVDLTAELGGRVNALGFDPDSARLRDAMCRLAGLAKSAGVEMAIEAFPLSAVVTQGDALELAMSAGAHVGLCVDTLHVVRSGWSWDDIASLPPERIFHVQLNDGPREPPADRYREATIARLPPGEGEFGLEAFVPLIPSSATVAIEAPFIAAEDATPVERARIAVQATRRLLGEL</sequence>
<keyword evidence="3" id="KW-1185">Reference proteome</keyword>
<gene>
    <name evidence="2" type="ORF">L288_01040</name>
</gene>
<dbReference type="InterPro" id="IPR036237">
    <property type="entry name" value="Xyl_isomerase-like_sf"/>
</dbReference>
<dbReference type="InterPro" id="IPR013022">
    <property type="entry name" value="Xyl_isomerase-like_TIM-brl"/>
</dbReference>
<dbReference type="EMBL" id="ATHO01000007">
    <property type="protein sequence ID" value="EQB14769.1"/>
    <property type="molecule type" value="Genomic_DNA"/>
</dbReference>
<dbReference type="PANTHER" id="PTHR12110:SF48">
    <property type="entry name" value="BLL3656 PROTEIN"/>
    <property type="match status" value="1"/>
</dbReference>
<evidence type="ECO:0000313" key="2">
    <source>
        <dbReference type="EMBL" id="EQB14769.1"/>
    </source>
</evidence>
<evidence type="ECO:0000313" key="3">
    <source>
        <dbReference type="Proteomes" id="UP000015525"/>
    </source>
</evidence>
<reference evidence="2 3" key="1">
    <citation type="journal article" date="2013" name="Genome Announc.">
        <title>Draft Genome Sequence of Sphingobium quisquiliarum Strain P25T, a Novel Hexachlorocyclohexane (HCH)-Degrading Bacterium Isolated from an HCH Dumpsite.</title>
        <authorList>
            <person name="Kumar Singh A."/>
            <person name="Sangwan N."/>
            <person name="Sharma A."/>
            <person name="Gupta V."/>
            <person name="Khurana J.P."/>
            <person name="Lal R."/>
        </authorList>
    </citation>
    <scope>NUCLEOTIDE SEQUENCE [LARGE SCALE GENOMIC DNA]</scope>
    <source>
        <strain evidence="2 3">P25</strain>
    </source>
</reference>
<name>T0IYM9_9SPHN</name>
<feature type="domain" description="Xylose isomerase-like TIM barrel" evidence="1">
    <location>
        <begin position="20"/>
        <end position="220"/>
    </location>
</feature>
<accession>T0IYM9</accession>
<dbReference type="SUPFAM" id="SSF51658">
    <property type="entry name" value="Xylose isomerase-like"/>
    <property type="match status" value="1"/>
</dbReference>
<dbReference type="AlphaFoldDB" id="T0IYM9"/>
<dbReference type="Gene3D" id="3.20.20.150">
    <property type="entry name" value="Divalent-metal-dependent TIM barrel enzymes"/>
    <property type="match status" value="1"/>
</dbReference>
<evidence type="ECO:0000259" key="1">
    <source>
        <dbReference type="Pfam" id="PF01261"/>
    </source>
</evidence>
<dbReference type="Pfam" id="PF01261">
    <property type="entry name" value="AP_endonuc_2"/>
    <property type="match status" value="1"/>
</dbReference>
<dbReference type="PANTHER" id="PTHR12110">
    <property type="entry name" value="HYDROXYPYRUVATE ISOMERASE"/>
    <property type="match status" value="1"/>
</dbReference>
<dbReference type="Proteomes" id="UP000015525">
    <property type="component" value="Unassembled WGS sequence"/>
</dbReference>
<dbReference type="RefSeq" id="WP_021236541.1">
    <property type="nucleotide sequence ID" value="NZ_ATHO01000007.1"/>
</dbReference>